<feature type="domain" description="Aminotransferase class I/classII large" evidence="8">
    <location>
        <begin position="22"/>
        <end position="345"/>
    </location>
</feature>
<keyword evidence="4 7" id="KW-0808">Transferase</keyword>
<dbReference type="PANTHER" id="PTHR43643">
    <property type="entry name" value="HISTIDINOL-PHOSPHATE AMINOTRANSFERASE 2"/>
    <property type="match status" value="1"/>
</dbReference>
<dbReference type="NCBIfam" id="TIGR01141">
    <property type="entry name" value="hisC"/>
    <property type="match status" value="1"/>
</dbReference>
<dbReference type="InterPro" id="IPR015422">
    <property type="entry name" value="PyrdxlP-dep_Trfase_small"/>
</dbReference>
<evidence type="ECO:0000256" key="7">
    <source>
        <dbReference type="HAMAP-Rule" id="MF_01023"/>
    </source>
</evidence>
<evidence type="ECO:0000313" key="10">
    <source>
        <dbReference type="Proteomes" id="UP000215144"/>
    </source>
</evidence>
<protein>
    <recommendedName>
        <fullName evidence="7">Histidinol-phosphate aminotransferase</fullName>
        <ecNumber evidence="7">2.6.1.9</ecNumber>
    </recommendedName>
    <alternativeName>
        <fullName evidence="7">Imidazole acetol-phosphate transaminase</fullName>
    </alternativeName>
</protein>
<sequence length="350" mass="39315">MEIKGLRKITPYVAGAQPQVANMIKLNTNENAYGPSPAVIAALADFDATNLRRYSSLDQVGLRQALAEQHGLEADQFVIGNGSDDILSMAFLSFFKTEQPILFPDLTYGFYKVWADLYQLPFEEIALAEDFSWRVADYQRECGGVILTNPNAPTGRFQSLDDIEEVLKANPQVVVIVDEAYVNFGGQTAVPLLDKYPNLFITRTFSKDASLAGLRVGYGIGSKELIGVIQAVRNAINPYNVDDISEALVLAAVKDWAYYEETCRKIMATRDWFGEELTRLGFDVLPSATNFLLVRPAHVSAGELFRQLEEKQIYVRYFSKQERIKDRLRISIGTQEEMERVLARIKEGCL</sequence>
<dbReference type="Gene3D" id="3.40.640.10">
    <property type="entry name" value="Type I PLP-dependent aspartate aminotransferase-like (Major domain)"/>
    <property type="match status" value="1"/>
</dbReference>
<name>A0A239X3M1_STRAI</name>
<evidence type="ECO:0000256" key="5">
    <source>
        <dbReference type="ARBA" id="ARBA00022898"/>
    </source>
</evidence>
<dbReference type="OrthoDB" id="9813612at2"/>
<dbReference type="KEGG" id="saco:SAME_01212"/>
<dbReference type="GO" id="GO:0000105">
    <property type="term" value="P:L-histidine biosynthetic process"/>
    <property type="evidence" value="ECO:0007669"/>
    <property type="project" value="UniProtKB-UniRule"/>
</dbReference>
<comment type="cofactor">
    <cofactor evidence="1 7">
        <name>pyridoxal 5'-phosphate</name>
        <dbReference type="ChEBI" id="CHEBI:597326"/>
    </cofactor>
</comment>
<accession>A0A239X3M1</accession>
<evidence type="ECO:0000256" key="6">
    <source>
        <dbReference type="ARBA" id="ARBA00023102"/>
    </source>
</evidence>
<dbReference type="InterPro" id="IPR050106">
    <property type="entry name" value="HistidinolP_aminotransfase"/>
</dbReference>
<evidence type="ECO:0000259" key="8">
    <source>
        <dbReference type="Pfam" id="PF00155"/>
    </source>
</evidence>
<keyword evidence="3 7" id="KW-0032">Aminotransferase</keyword>
<keyword evidence="6 7" id="KW-0368">Histidine biosynthesis</keyword>
<keyword evidence="7" id="KW-0028">Amino-acid biosynthesis</keyword>
<evidence type="ECO:0000256" key="2">
    <source>
        <dbReference type="ARBA" id="ARBA00011738"/>
    </source>
</evidence>
<dbReference type="InterPro" id="IPR004839">
    <property type="entry name" value="Aminotransferase_I/II_large"/>
</dbReference>
<dbReference type="SUPFAM" id="SSF53383">
    <property type="entry name" value="PLP-dependent transferases"/>
    <property type="match status" value="1"/>
</dbReference>
<reference evidence="9 10" key="1">
    <citation type="submission" date="2017-06" db="EMBL/GenBank/DDBJ databases">
        <authorList>
            <consortium name="Pathogen Informatics"/>
        </authorList>
    </citation>
    <scope>NUCLEOTIDE SEQUENCE [LARGE SCALE GENOMIC DNA]</scope>
    <source>
        <strain evidence="9 10">NCTC11291</strain>
    </source>
</reference>
<dbReference type="InterPro" id="IPR015421">
    <property type="entry name" value="PyrdxlP-dep_Trfase_major"/>
</dbReference>
<dbReference type="UniPathway" id="UPA00031">
    <property type="reaction ID" value="UER00012"/>
</dbReference>
<dbReference type="GO" id="GO:0004400">
    <property type="term" value="F:histidinol-phosphate transaminase activity"/>
    <property type="evidence" value="ECO:0007669"/>
    <property type="project" value="UniProtKB-UniRule"/>
</dbReference>
<dbReference type="Pfam" id="PF00155">
    <property type="entry name" value="Aminotran_1_2"/>
    <property type="match status" value="1"/>
</dbReference>
<dbReference type="InterPro" id="IPR005861">
    <property type="entry name" value="HisP_aminotrans"/>
</dbReference>
<comment type="similarity">
    <text evidence="7">Belongs to the class-II pyridoxal-phosphate-dependent aminotransferase family. Histidinol-phosphate aminotransferase subfamily.</text>
</comment>
<dbReference type="InterPro" id="IPR015424">
    <property type="entry name" value="PyrdxlP-dep_Trfase"/>
</dbReference>
<dbReference type="Proteomes" id="UP000215144">
    <property type="component" value="Chromosome 1"/>
</dbReference>
<dbReference type="GO" id="GO:0030170">
    <property type="term" value="F:pyridoxal phosphate binding"/>
    <property type="evidence" value="ECO:0007669"/>
    <property type="project" value="InterPro"/>
</dbReference>
<dbReference type="EMBL" id="LT906454">
    <property type="protein sequence ID" value="SNV40658.1"/>
    <property type="molecule type" value="Genomic_DNA"/>
</dbReference>
<gene>
    <name evidence="7 9" type="primary">hisC</name>
    <name evidence="9" type="ORF">SAMEA4504048_01212</name>
</gene>
<evidence type="ECO:0000256" key="4">
    <source>
        <dbReference type="ARBA" id="ARBA00022679"/>
    </source>
</evidence>
<dbReference type="EC" id="2.6.1.9" evidence="7"/>
<organism evidence="9 10">
    <name type="scientific">Streptococcus acidominimus</name>
    <dbReference type="NCBI Taxonomy" id="1326"/>
    <lineage>
        <taxon>Bacteria</taxon>
        <taxon>Bacillati</taxon>
        <taxon>Bacillota</taxon>
        <taxon>Bacilli</taxon>
        <taxon>Lactobacillales</taxon>
        <taxon>Streptococcaceae</taxon>
        <taxon>Streptococcus</taxon>
    </lineage>
</organism>
<dbReference type="HAMAP" id="MF_01023">
    <property type="entry name" value="HisC_aminotrans_2"/>
    <property type="match status" value="1"/>
</dbReference>
<comment type="subunit">
    <text evidence="2 7">Homodimer.</text>
</comment>
<comment type="pathway">
    <text evidence="7">Amino-acid biosynthesis; L-histidine biosynthesis; L-histidine from 5-phospho-alpha-D-ribose 1-diphosphate: step 7/9.</text>
</comment>
<evidence type="ECO:0000313" key="9">
    <source>
        <dbReference type="EMBL" id="SNV40658.1"/>
    </source>
</evidence>
<dbReference type="CDD" id="cd00609">
    <property type="entry name" value="AAT_like"/>
    <property type="match status" value="1"/>
</dbReference>
<dbReference type="RefSeq" id="WP_017769932.1">
    <property type="nucleotide sequence ID" value="NZ_LT906454.1"/>
</dbReference>
<evidence type="ECO:0000256" key="1">
    <source>
        <dbReference type="ARBA" id="ARBA00001933"/>
    </source>
</evidence>
<dbReference type="Gene3D" id="3.90.1150.10">
    <property type="entry name" value="Aspartate Aminotransferase, domain 1"/>
    <property type="match status" value="1"/>
</dbReference>
<proteinExistence type="inferred from homology"/>
<dbReference type="PANTHER" id="PTHR43643:SF3">
    <property type="entry name" value="HISTIDINOL-PHOSPHATE AMINOTRANSFERASE"/>
    <property type="match status" value="1"/>
</dbReference>
<dbReference type="AlphaFoldDB" id="A0A239X3M1"/>
<feature type="modified residue" description="N6-(pyridoxal phosphate)lysine" evidence="7">
    <location>
        <position position="207"/>
    </location>
</feature>
<evidence type="ECO:0000256" key="3">
    <source>
        <dbReference type="ARBA" id="ARBA00022576"/>
    </source>
</evidence>
<keyword evidence="5 7" id="KW-0663">Pyridoxal phosphate</keyword>
<comment type="catalytic activity">
    <reaction evidence="7">
        <text>L-histidinol phosphate + 2-oxoglutarate = 3-(imidazol-4-yl)-2-oxopropyl phosphate + L-glutamate</text>
        <dbReference type="Rhea" id="RHEA:23744"/>
        <dbReference type="ChEBI" id="CHEBI:16810"/>
        <dbReference type="ChEBI" id="CHEBI:29985"/>
        <dbReference type="ChEBI" id="CHEBI:57766"/>
        <dbReference type="ChEBI" id="CHEBI:57980"/>
        <dbReference type="EC" id="2.6.1.9"/>
    </reaction>
</comment>